<dbReference type="AlphaFoldDB" id="R7TRS9"/>
<evidence type="ECO:0000256" key="3">
    <source>
        <dbReference type="ARBA" id="ARBA00022692"/>
    </source>
</evidence>
<evidence type="ECO:0000313" key="13">
    <source>
        <dbReference type="EMBL" id="ELT94206.1"/>
    </source>
</evidence>
<keyword evidence="4 11" id="KW-1133">Transmembrane helix</keyword>
<keyword evidence="2" id="KW-1003">Cell membrane</keyword>
<keyword evidence="5 10" id="KW-0297">G-protein coupled receptor</keyword>
<dbReference type="PROSITE" id="PS00237">
    <property type="entry name" value="G_PROTEIN_RECEP_F1_1"/>
    <property type="match status" value="1"/>
</dbReference>
<dbReference type="Gene3D" id="1.20.1070.10">
    <property type="entry name" value="Rhodopsin 7-helix transmembrane proteins"/>
    <property type="match status" value="1"/>
</dbReference>
<dbReference type="PRINTS" id="PR00664">
    <property type="entry name" value="OCTOPAMINER"/>
</dbReference>
<sequence length="171" mass="19119">MENSTFDALRPRSSCSLADNSVQLLSIDFIAPIAVLTVFNLVVVIGNGLVITAVFTHTKLRNATNTFIVSLAMADLMLGLTVLPYSSTKEVLRGYWPFGYVWCRIWLAVDVWLCTASILNLCAISLDRYLAITRPFKYPRLMSPKRAKLLVGTVWIVSFIVCFPPLVGWNE</sequence>
<dbReference type="PANTHER" id="PTHR24248">
    <property type="entry name" value="ADRENERGIC RECEPTOR-RELATED G-PROTEIN COUPLED RECEPTOR"/>
    <property type="match status" value="1"/>
</dbReference>
<feature type="domain" description="G-protein coupled receptors family 1 profile" evidence="12">
    <location>
        <begin position="46"/>
        <end position="171"/>
    </location>
</feature>
<feature type="transmembrane region" description="Helical" evidence="11">
    <location>
        <begin position="67"/>
        <end position="85"/>
    </location>
</feature>
<dbReference type="STRING" id="283909.R7TRS9"/>
<reference evidence="15" key="1">
    <citation type="submission" date="2012-12" db="EMBL/GenBank/DDBJ databases">
        <authorList>
            <person name="Hellsten U."/>
            <person name="Grimwood J."/>
            <person name="Chapman J.A."/>
            <person name="Shapiro H."/>
            <person name="Aerts A."/>
            <person name="Otillar R.P."/>
            <person name="Terry A.Y."/>
            <person name="Boore J.L."/>
            <person name="Simakov O."/>
            <person name="Marletaz F."/>
            <person name="Cho S.-J."/>
            <person name="Edsinger-Gonzales E."/>
            <person name="Havlak P."/>
            <person name="Kuo D.-H."/>
            <person name="Larsson T."/>
            <person name="Lv J."/>
            <person name="Arendt D."/>
            <person name="Savage R."/>
            <person name="Osoegawa K."/>
            <person name="de Jong P."/>
            <person name="Lindberg D.R."/>
            <person name="Seaver E.C."/>
            <person name="Weisblat D.A."/>
            <person name="Putnam N.H."/>
            <person name="Grigoriev I.V."/>
            <person name="Rokhsar D.S."/>
        </authorList>
    </citation>
    <scope>NUCLEOTIDE SEQUENCE</scope>
    <source>
        <strain evidence="15">I ESC-2004</strain>
    </source>
</reference>
<dbReference type="GO" id="GO:0004989">
    <property type="term" value="F:octopamine receptor activity"/>
    <property type="evidence" value="ECO:0007669"/>
    <property type="project" value="InterPro"/>
</dbReference>
<keyword evidence="6 11" id="KW-0472">Membrane</keyword>
<evidence type="ECO:0000256" key="5">
    <source>
        <dbReference type="ARBA" id="ARBA00023040"/>
    </source>
</evidence>
<evidence type="ECO:0000256" key="7">
    <source>
        <dbReference type="ARBA" id="ARBA00023170"/>
    </source>
</evidence>
<evidence type="ECO:0000256" key="2">
    <source>
        <dbReference type="ARBA" id="ARBA00022475"/>
    </source>
</evidence>
<proteinExistence type="inferred from homology"/>
<dbReference type="InterPro" id="IPR000276">
    <property type="entry name" value="GPCR_Rhodpsn"/>
</dbReference>
<dbReference type="InterPro" id="IPR002002">
    <property type="entry name" value="Octopmn_rcpt"/>
</dbReference>
<dbReference type="Proteomes" id="UP000014760">
    <property type="component" value="Unassembled WGS sequence"/>
</dbReference>
<dbReference type="PRINTS" id="PR00237">
    <property type="entry name" value="GPCRRHODOPSN"/>
</dbReference>
<evidence type="ECO:0000313" key="14">
    <source>
        <dbReference type="EnsemblMetazoa" id="CapteP176407"/>
    </source>
</evidence>
<gene>
    <name evidence="13" type="ORF">CAPTEDRAFT_176407</name>
</gene>
<feature type="non-terminal residue" evidence="13">
    <location>
        <position position="171"/>
    </location>
</feature>
<keyword evidence="8" id="KW-0325">Glycoprotein</keyword>
<feature type="transmembrane region" description="Helical" evidence="11">
    <location>
        <begin position="147"/>
        <end position="167"/>
    </location>
</feature>
<dbReference type="PANTHER" id="PTHR24248:SF174">
    <property type="entry name" value="TYRAMINE_OCTOPAMINE RECEPTOR"/>
    <property type="match status" value="1"/>
</dbReference>
<dbReference type="SUPFAM" id="SSF81321">
    <property type="entry name" value="Family A G protein-coupled receptor-like"/>
    <property type="match status" value="1"/>
</dbReference>
<evidence type="ECO:0000256" key="6">
    <source>
        <dbReference type="ARBA" id="ARBA00023136"/>
    </source>
</evidence>
<keyword evidence="9 10" id="KW-0807">Transducer</keyword>
<evidence type="ECO:0000256" key="11">
    <source>
        <dbReference type="SAM" id="Phobius"/>
    </source>
</evidence>
<dbReference type="EMBL" id="KB309512">
    <property type="protein sequence ID" value="ELT94206.1"/>
    <property type="molecule type" value="Genomic_DNA"/>
</dbReference>
<evidence type="ECO:0000259" key="12">
    <source>
        <dbReference type="PROSITE" id="PS50262"/>
    </source>
</evidence>
<reference evidence="14" key="3">
    <citation type="submission" date="2015-06" db="UniProtKB">
        <authorList>
            <consortium name="EnsemblMetazoa"/>
        </authorList>
    </citation>
    <scope>IDENTIFICATION</scope>
</reference>
<keyword evidence="15" id="KW-1185">Reference proteome</keyword>
<dbReference type="OMA" id="FATICGN"/>
<evidence type="ECO:0000256" key="1">
    <source>
        <dbReference type="ARBA" id="ARBA00004651"/>
    </source>
</evidence>
<dbReference type="EMBL" id="AMQN01012422">
    <property type="status" value="NOT_ANNOTATED_CDS"/>
    <property type="molecule type" value="Genomic_DNA"/>
</dbReference>
<comment type="similarity">
    <text evidence="10">Belongs to the G-protein coupled receptor 1 family.</text>
</comment>
<keyword evidence="3 10" id="KW-0812">Transmembrane</keyword>
<evidence type="ECO:0000256" key="8">
    <source>
        <dbReference type="ARBA" id="ARBA00023180"/>
    </source>
</evidence>
<feature type="transmembrane region" description="Helical" evidence="11">
    <location>
        <begin position="29"/>
        <end position="55"/>
    </location>
</feature>
<dbReference type="InterPro" id="IPR017452">
    <property type="entry name" value="GPCR_Rhodpsn_7TM"/>
</dbReference>
<dbReference type="EnsemblMetazoa" id="CapteT176407">
    <property type="protein sequence ID" value="CapteP176407"/>
    <property type="gene ID" value="CapteG176407"/>
</dbReference>
<reference evidence="13 15" key="2">
    <citation type="journal article" date="2013" name="Nature">
        <title>Insights into bilaterian evolution from three spiralian genomes.</title>
        <authorList>
            <person name="Simakov O."/>
            <person name="Marletaz F."/>
            <person name="Cho S.J."/>
            <person name="Edsinger-Gonzales E."/>
            <person name="Havlak P."/>
            <person name="Hellsten U."/>
            <person name="Kuo D.H."/>
            <person name="Larsson T."/>
            <person name="Lv J."/>
            <person name="Arendt D."/>
            <person name="Savage R."/>
            <person name="Osoegawa K."/>
            <person name="de Jong P."/>
            <person name="Grimwood J."/>
            <person name="Chapman J.A."/>
            <person name="Shapiro H."/>
            <person name="Aerts A."/>
            <person name="Otillar R.P."/>
            <person name="Terry A.Y."/>
            <person name="Boore J.L."/>
            <person name="Grigoriev I.V."/>
            <person name="Lindberg D.R."/>
            <person name="Seaver E.C."/>
            <person name="Weisblat D.A."/>
            <person name="Putnam N.H."/>
            <person name="Rokhsar D.S."/>
        </authorList>
    </citation>
    <scope>NUCLEOTIDE SEQUENCE</scope>
    <source>
        <strain evidence="13 15">I ESC-2004</strain>
    </source>
</reference>
<dbReference type="HOGENOM" id="CLU_009579_29_8_1"/>
<organism evidence="13">
    <name type="scientific">Capitella teleta</name>
    <name type="common">Polychaete worm</name>
    <dbReference type="NCBI Taxonomy" id="283909"/>
    <lineage>
        <taxon>Eukaryota</taxon>
        <taxon>Metazoa</taxon>
        <taxon>Spiralia</taxon>
        <taxon>Lophotrochozoa</taxon>
        <taxon>Annelida</taxon>
        <taxon>Polychaeta</taxon>
        <taxon>Sedentaria</taxon>
        <taxon>Scolecida</taxon>
        <taxon>Capitellidae</taxon>
        <taxon>Capitella</taxon>
    </lineage>
</organism>
<feature type="transmembrane region" description="Helical" evidence="11">
    <location>
        <begin position="105"/>
        <end position="126"/>
    </location>
</feature>
<evidence type="ECO:0000256" key="10">
    <source>
        <dbReference type="RuleBase" id="RU000688"/>
    </source>
</evidence>
<dbReference type="OrthoDB" id="6358729at2759"/>
<name>R7TRS9_CAPTE</name>
<evidence type="ECO:0000256" key="9">
    <source>
        <dbReference type="ARBA" id="ARBA00023224"/>
    </source>
</evidence>
<evidence type="ECO:0000256" key="4">
    <source>
        <dbReference type="ARBA" id="ARBA00022989"/>
    </source>
</evidence>
<dbReference type="PROSITE" id="PS50262">
    <property type="entry name" value="G_PROTEIN_RECEP_F1_2"/>
    <property type="match status" value="1"/>
</dbReference>
<evidence type="ECO:0000313" key="15">
    <source>
        <dbReference type="Proteomes" id="UP000014760"/>
    </source>
</evidence>
<protein>
    <recommendedName>
        <fullName evidence="12">G-protein coupled receptors family 1 profile domain-containing protein</fullName>
    </recommendedName>
</protein>
<accession>R7TRS9</accession>
<comment type="subcellular location">
    <subcellularLocation>
        <location evidence="1">Cell membrane</location>
        <topology evidence="1">Multi-pass membrane protein</topology>
    </subcellularLocation>
</comment>
<keyword evidence="7 10" id="KW-0675">Receptor</keyword>
<dbReference type="GO" id="GO:0005886">
    <property type="term" value="C:plasma membrane"/>
    <property type="evidence" value="ECO:0007669"/>
    <property type="project" value="UniProtKB-SubCell"/>
</dbReference>
<dbReference type="Pfam" id="PF00001">
    <property type="entry name" value="7tm_1"/>
    <property type="match status" value="1"/>
</dbReference>